<feature type="region of interest" description="Disordered" evidence="1">
    <location>
        <begin position="857"/>
        <end position="884"/>
    </location>
</feature>
<proteinExistence type="predicted"/>
<accession>A0ABQ9IEV7</accession>
<feature type="compositionally biased region" description="Polar residues" evidence="1">
    <location>
        <begin position="239"/>
        <end position="251"/>
    </location>
</feature>
<feature type="compositionally biased region" description="Polar residues" evidence="1">
    <location>
        <begin position="202"/>
        <end position="219"/>
    </location>
</feature>
<feature type="compositionally biased region" description="Basic and acidic residues" evidence="1">
    <location>
        <begin position="857"/>
        <end position="870"/>
    </location>
</feature>
<dbReference type="EMBL" id="JARBHB010000001">
    <property type="protein sequence ID" value="KAJ8894891.1"/>
    <property type="molecule type" value="Genomic_DNA"/>
</dbReference>
<keyword evidence="3" id="KW-1185">Reference proteome</keyword>
<feature type="compositionally biased region" description="Polar residues" evidence="1">
    <location>
        <begin position="259"/>
        <end position="270"/>
    </location>
</feature>
<evidence type="ECO:0000256" key="1">
    <source>
        <dbReference type="SAM" id="MobiDB-lite"/>
    </source>
</evidence>
<feature type="region of interest" description="Disordered" evidence="1">
    <location>
        <begin position="199"/>
        <end position="219"/>
    </location>
</feature>
<evidence type="ECO:0000313" key="3">
    <source>
        <dbReference type="Proteomes" id="UP001159363"/>
    </source>
</evidence>
<gene>
    <name evidence="2" type="ORF">PR048_000198</name>
</gene>
<name>A0ABQ9IEV7_9NEOP</name>
<protein>
    <submittedName>
        <fullName evidence="2">Uncharacterized protein</fullName>
    </submittedName>
</protein>
<sequence>MTLVGGFSRGFPISPALAFWRCYILTSITFIGYEGHSAKRRPHHSNQLDSTRKIDTFAGANNHDDSPPEFRDGLIAGWNTKTRVGEGGEGVERLCTSGVKCGREGRTPAILALRGISEIAVTCMDRLGGGSLNSSSWKEKCDLNEVKLRGGREKVELDFNATTAVVMPPLVARVVSAFRGATQDYVNSDTVPSYDSGESAACSVNSSRTRQQNGVASQKNIGTSFTNQLLVTFSPAGSPANSESSCGTQQPMRHKTESRPANQRTSTSTSNWLTCRDTLQQLKLDVPTEVRSRIVQLRASPSGSRKYDNPNERTPQFSAYWSLSCVCFGCCAAPGSYGSRKVFPCKSAIGSEACRVGIINCDPIAKCWSHVILSGSVKCGNDTISQWWYDNSRGVYVVLKSTVWCNIFEKNHWLYQSKSAHQDSVPIVNLLHSGSFVPCGRATQVIELCLWPQLDYSSSPPPKANMVRFPAGLPVVLLMCVSCRTMPLVGGFYRGSPVIPVLAFWHYTKDLQNLLRLLRIINWCTSTCDFIGQWTNGTTVSGTTKTNATDIDSVDNIDSALQPKFADSFQDFSHLSTRCLTPPGERWPQSLPSTVRADNQCAVNIVTFVHTTVESSLQDAAIPYPLPTELTTIGIGHEDSISALFPTAARLCSPLTSGRLNHTLDTSRGHVASWGGGRGHRPAESLIQAGEVGRVYKTNVPGYHLYFARPKAVWRRHMTVLAYTASVDRNMCCGRYVGQEDCHLERGSELKKAIEWKSRWEMEMVGKETRGKCSRELGSLLVEENTGFGPHLCPLECRINRPCAQVNTNTGTKFHSGSFNGRLLTSRRVCSSSGMQGRGKWEIPEKTPPTSVIVRHDSHMRESRSDRKENQTPVSLLASHHSDPGSIPSRVTSGFSHVRIVPDDTADQRVFSGYPVSPALSFRRCSILTSITLIGSQDLAVHYMTDQGEPGSIPSWVTGFSQVGIVPDDAVGRWVFSGISRFPANSFRRRSIFTSVTLIPSQDLGVKSRPNLFTHYLAL</sequence>
<evidence type="ECO:0000313" key="2">
    <source>
        <dbReference type="EMBL" id="KAJ8894891.1"/>
    </source>
</evidence>
<feature type="region of interest" description="Disordered" evidence="1">
    <location>
        <begin position="235"/>
        <end position="270"/>
    </location>
</feature>
<organism evidence="2 3">
    <name type="scientific">Dryococelus australis</name>
    <dbReference type="NCBI Taxonomy" id="614101"/>
    <lineage>
        <taxon>Eukaryota</taxon>
        <taxon>Metazoa</taxon>
        <taxon>Ecdysozoa</taxon>
        <taxon>Arthropoda</taxon>
        <taxon>Hexapoda</taxon>
        <taxon>Insecta</taxon>
        <taxon>Pterygota</taxon>
        <taxon>Neoptera</taxon>
        <taxon>Polyneoptera</taxon>
        <taxon>Phasmatodea</taxon>
        <taxon>Verophasmatodea</taxon>
        <taxon>Anareolatae</taxon>
        <taxon>Phasmatidae</taxon>
        <taxon>Eurycanthinae</taxon>
        <taxon>Dryococelus</taxon>
    </lineage>
</organism>
<dbReference type="Proteomes" id="UP001159363">
    <property type="component" value="Chromosome 1"/>
</dbReference>
<reference evidence="2 3" key="1">
    <citation type="submission" date="2023-02" db="EMBL/GenBank/DDBJ databases">
        <title>LHISI_Scaffold_Assembly.</title>
        <authorList>
            <person name="Stuart O.P."/>
            <person name="Cleave R."/>
            <person name="Magrath M.J.L."/>
            <person name="Mikheyev A.S."/>
        </authorList>
    </citation>
    <scope>NUCLEOTIDE SEQUENCE [LARGE SCALE GENOMIC DNA]</scope>
    <source>
        <strain evidence="2">Daus_M_001</strain>
        <tissue evidence="2">Leg muscle</tissue>
    </source>
</reference>
<comment type="caution">
    <text evidence="2">The sequence shown here is derived from an EMBL/GenBank/DDBJ whole genome shotgun (WGS) entry which is preliminary data.</text>
</comment>